<evidence type="ECO:0000313" key="1">
    <source>
        <dbReference type="EMBL" id="MFC4909362.1"/>
    </source>
</evidence>
<comment type="caution">
    <text evidence="1">The sequence shown here is derived from an EMBL/GenBank/DDBJ whole genome shotgun (WGS) entry which is preliminary data.</text>
</comment>
<accession>A0ABV9TYX7</accession>
<organism evidence="1 2">
    <name type="scientific">Actinomadura gamaensis</name>
    <dbReference type="NCBI Taxonomy" id="1763541"/>
    <lineage>
        <taxon>Bacteria</taxon>
        <taxon>Bacillati</taxon>
        <taxon>Actinomycetota</taxon>
        <taxon>Actinomycetes</taxon>
        <taxon>Streptosporangiales</taxon>
        <taxon>Thermomonosporaceae</taxon>
        <taxon>Actinomadura</taxon>
    </lineage>
</organism>
<reference evidence="2" key="1">
    <citation type="journal article" date="2019" name="Int. J. Syst. Evol. Microbiol.">
        <title>The Global Catalogue of Microorganisms (GCM) 10K type strain sequencing project: providing services to taxonomists for standard genome sequencing and annotation.</title>
        <authorList>
            <consortium name="The Broad Institute Genomics Platform"/>
            <consortium name="The Broad Institute Genome Sequencing Center for Infectious Disease"/>
            <person name="Wu L."/>
            <person name="Ma J."/>
        </authorList>
    </citation>
    <scope>NUCLEOTIDE SEQUENCE [LARGE SCALE GENOMIC DNA]</scope>
    <source>
        <strain evidence="2">KLKA75</strain>
    </source>
</reference>
<proteinExistence type="predicted"/>
<evidence type="ECO:0008006" key="3">
    <source>
        <dbReference type="Google" id="ProtNLM"/>
    </source>
</evidence>
<gene>
    <name evidence="1" type="ORF">ACFPCY_18715</name>
</gene>
<evidence type="ECO:0000313" key="2">
    <source>
        <dbReference type="Proteomes" id="UP001595872"/>
    </source>
</evidence>
<name>A0ABV9TYX7_9ACTN</name>
<dbReference type="RefSeq" id="WP_378256818.1">
    <property type="nucleotide sequence ID" value="NZ_JBHSIT010000005.1"/>
</dbReference>
<sequence length="85" mass="9608">MLLSEHARVVLEVDGRLLYADQNGRADPQRYAAMMAEDRALTLSGYEVYRFGTAEFADPETAKSHLNTFFDQLLDRHGCVSTPTR</sequence>
<protein>
    <recommendedName>
        <fullName evidence="3">DUF5753 domain-containing protein</fullName>
    </recommendedName>
</protein>
<dbReference type="EMBL" id="JBHSIT010000005">
    <property type="protein sequence ID" value="MFC4909362.1"/>
    <property type="molecule type" value="Genomic_DNA"/>
</dbReference>
<dbReference type="Proteomes" id="UP001595872">
    <property type="component" value="Unassembled WGS sequence"/>
</dbReference>
<keyword evidence="2" id="KW-1185">Reference proteome</keyword>